<proteinExistence type="predicted"/>
<reference evidence="1 2" key="2">
    <citation type="submission" date="2007-06" db="EMBL/GenBank/DDBJ databases">
        <title>Draft genome sequence of Pseudoflavonifractor capillosus ATCC 29799.</title>
        <authorList>
            <person name="Sudarsanam P."/>
            <person name="Ley R."/>
            <person name="Guruge J."/>
            <person name="Turnbaugh P.J."/>
            <person name="Mahowald M."/>
            <person name="Liep D."/>
            <person name="Gordon J."/>
        </authorList>
    </citation>
    <scope>NUCLEOTIDE SEQUENCE [LARGE SCALE GENOMIC DNA]</scope>
    <source>
        <strain evidence="1 2">ATCC 29799</strain>
    </source>
</reference>
<accession>A6NPQ2</accession>
<dbReference type="AlphaFoldDB" id="A6NPQ2"/>
<comment type="caution">
    <text evidence="1">The sequence shown here is derived from an EMBL/GenBank/DDBJ whole genome shotgun (WGS) entry which is preliminary data.</text>
</comment>
<dbReference type="Proteomes" id="UP000003639">
    <property type="component" value="Unassembled WGS sequence"/>
</dbReference>
<protein>
    <submittedName>
        <fullName evidence="1">Uncharacterized protein</fullName>
    </submittedName>
</protein>
<dbReference type="STRING" id="411467.BACCAP_00167"/>
<keyword evidence="2" id="KW-1185">Reference proteome</keyword>
<reference evidence="1 2" key="1">
    <citation type="submission" date="2007-04" db="EMBL/GenBank/DDBJ databases">
        <authorList>
            <person name="Fulton L."/>
            <person name="Clifton S."/>
            <person name="Fulton B."/>
            <person name="Xu J."/>
            <person name="Minx P."/>
            <person name="Pepin K.H."/>
            <person name="Johnson M."/>
            <person name="Thiruvilangam P."/>
            <person name="Bhonagiri V."/>
            <person name="Nash W.E."/>
            <person name="Mardis E.R."/>
            <person name="Wilson R.K."/>
        </authorList>
    </citation>
    <scope>NUCLEOTIDE SEQUENCE [LARGE SCALE GENOMIC DNA]</scope>
    <source>
        <strain evidence="1 2">ATCC 29799</strain>
    </source>
</reference>
<organism evidence="1 2">
    <name type="scientific">Pseudoflavonifractor capillosus ATCC 29799</name>
    <dbReference type="NCBI Taxonomy" id="411467"/>
    <lineage>
        <taxon>Bacteria</taxon>
        <taxon>Bacillati</taxon>
        <taxon>Bacillota</taxon>
        <taxon>Clostridia</taxon>
        <taxon>Eubacteriales</taxon>
        <taxon>Oscillospiraceae</taxon>
        <taxon>Pseudoflavonifractor</taxon>
    </lineage>
</organism>
<dbReference type="EMBL" id="AAXG02000001">
    <property type="protein sequence ID" value="EDN02133.1"/>
    <property type="molecule type" value="Genomic_DNA"/>
</dbReference>
<sequence length="39" mass="4390">MISSSGCMACSSRSILYWMNFYYTTAVRTAQVRTAVVFS</sequence>
<evidence type="ECO:0000313" key="1">
    <source>
        <dbReference type="EMBL" id="EDN02133.1"/>
    </source>
</evidence>
<gene>
    <name evidence="1" type="ORF">BACCAP_00167</name>
</gene>
<evidence type="ECO:0000313" key="2">
    <source>
        <dbReference type="Proteomes" id="UP000003639"/>
    </source>
</evidence>
<name>A6NPQ2_9FIRM</name>